<feature type="transmembrane region" description="Helical" evidence="1">
    <location>
        <begin position="83"/>
        <end position="101"/>
    </location>
</feature>
<dbReference type="RefSeq" id="WP_169456810.1">
    <property type="nucleotide sequence ID" value="NZ_CP051774.1"/>
</dbReference>
<reference evidence="2 3" key="1">
    <citation type="submission" date="2020-04" db="EMBL/GenBank/DDBJ databases">
        <title>Luteolibacter sp. G-1-1-1 isolated from soil.</title>
        <authorList>
            <person name="Dahal R.H."/>
        </authorList>
    </citation>
    <scope>NUCLEOTIDE SEQUENCE [LARGE SCALE GENOMIC DNA]</scope>
    <source>
        <strain evidence="2 3">G-1-1-1</strain>
    </source>
</reference>
<dbReference type="Pfam" id="PF17319">
    <property type="entry name" value="DUF5362"/>
    <property type="match status" value="1"/>
</dbReference>
<feature type="transmembrane region" description="Helical" evidence="1">
    <location>
        <begin position="139"/>
        <end position="163"/>
    </location>
</feature>
<gene>
    <name evidence="2" type="ORF">HHL09_22025</name>
</gene>
<name>A0A858RLU7_9BACT</name>
<organism evidence="2 3">
    <name type="scientific">Luteolibacter luteus</name>
    <dbReference type="NCBI Taxonomy" id="2728835"/>
    <lineage>
        <taxon>Bacteria</taxon>
        <taxon>Pseudomonadati</taxon>
        <taxon>Verrucomicrobiota</taxon>
        <taxon>Verrucomicrobiia</taxon>
        <taxon>Verrucomicrobiales</taxon>
        <taxon>Verrucomicrobiaceae</taxon>
        <taxon>Luteolibacter</taxon>
    </lineage>
</organism>
<feature type="transmembrane region" description="Helical" evidence="1">
    <location>
        <begin position="34"/>
        <end position="63"/>
    </location>
</feature>
<keyword evidence="1" id="KW-0812">Transmembrane</keyword>
<evidence type="ECO:0000313" key="3">
    <source>
        <dbReference type="Proteomes" id="UP000501812"/>
    </source>
</evidence>
<dbReference type="EMBL" id="CP051774">
    <property type="protein sequence ID" value="QJE98346.1"/>
    <property type="molecule type" value="Genomic_DNA"/>
</dbReference>
<keyword evidence="1" id="KW-0472">Membrane</keyword>
<evidence type="ECO:0000313" key="2">
    <source>
        <dbReference type="EMBL" id="QJE98346.1"/>
    </source>
</evidence>
<accession>A0A858RLU7</accession>
<keyword evidence="1" id="KW-1133">Transmembrane helix</keyword>
<dbReference type="InterPro" id="IPR035287">
    <property type="entry name" value="DUF5362"/>
</dbReference>
<keyword evidence="3" id="KW-1185">Reference proteome</keyword>
<proteinExistence type="predicted"/>
<sequence length="169" mass="18281">METPYPPSNPAAAPGMSLEVSPSSVQILCATRPWVVFCAVMGFLGALMTLAYGIMMTFFGVVIGQPATPPPTPGGAPPPNITPFIPTLGIFYLVLAVLYLLPSAKLWKFGSAIKRLRLSGSMEDLEQVITQQRGFWKALSILIIVGFVTGVIFFLIMMMTIMATMPKPR</sequence>
<dbReference type="Proteomes" id="UP000501812">
    <property type="component" value="Chromosome"/>
</dbReference>
<evidence type="ECO:0000256" key="1">
    <source>
        <dbReference type="SAM" id="Phobius"/>
    </source>
</evidence>
<dbReference type="AlphaFoldDB" id="A0A858RLU7"/>
<dbReference type="KEGG" id="luo:HHL09_22025"/>
<protein>
    <submittedName>
        <fullName evidence="2">Uncharacterized protein</fullName>
    </submittedName>
</protein>